<dbReference type="WBParaSite" id="MCU_002586-RA">
    <property type="protein sequence ID" value="MCU_002586-RA"/>
    <property type="gene ID" value="MCU_002586"/>
</dbReference>
<evidence type="ECO:0000256" key="2">
    <source>
        <dbReference type="PROSITE-ProRule" id="PRU00124"/>
    </source>
</evidence>
<dbReference type="PROSITE" id="PS50068">
    <property type="entry name" value="LDLRA_2"/>
    <property type="match status" value="1"/>
</dbReference>
<dbReference type="AlphaFoldDB" id="A0A5K3ES06"/>
<dbReference type="SMART" id="SM00192">
    <property type="entry name" value="LDLa"/>
    <property type="match status" value="1"/>
</dbReference>
<keyword evidence="3" id="KW-0175">Coiled coil</keyword>
<feature type="coiled-coil region" evidence="3">
    <location>
        <begin position="149"/>
        <end position="176"/>
    </location>
</feature>
<keyword evidence="4" id="KW-0732">Signal</keyword>
<evidence type="ECO:0000256" key="1">
    <source>
        <dbReference type="ARBA" id="ARBA00023157"/>
    </source>
</evidence>
<accession>A0A5K3ES06</accession>
<dbReference type="PANTHER" id="PTHR20967">
    <property type="entry name" value="PROHORMONE-4"/>
    <property type="match status" value="1"/>
</dbReference>
<evidence type="ECO:0000313" key="5">
    <source>
        <dbReference type="WBParaSite" id="MCU_002586-RA"/>
    </source>
</evidence>
<comment type="caution">
    <text evidence="2">Lacks conserved residue(s) required for the propagation of feature annotation.</text>
</comment>
<evidence type="ECO:0000256" key="3">
    <source>
        <dbReference type="SAM" id="Coils"/>
    </source>
</evidence>
<dbReference type="CDD" id="cd00112">
    <property type="entry name" value="LDLa"/>
    <property type="match status" value="1"/>
</dbReference>
<dbReference type="InterPro" id="IPR036055">
    <property type="entry name" value="LDL_receptor-like_sf"/>
</dbReference>
<dbReference type="InterPro" id="IPR002172">
    <property type="entry name" value="LDrepeatLR_classA_rpt"/>
</dbReference>
<proteinExistence type="predicted"/>
<name>A0A5K3ES06_MESCO</name>
<feature type="chain" id="PRO_5024291826" evidence="4">
    <location>
        <begin position="19"/>
        <end position="221"/>
    </location>
</feature>
<protein>
    <submittedName>
        <fullName evidence="5">Prohormone-4</fullName>
    </submittedName>
</protein>
<reference evidence="5" key="1">
    <citation type="submission" date="2019-11" db="UniProtKB">
        <authorList>
            <consortium name="WormBaseParasite"/>
        </authorList>
    </citation>
    <scope>IDENTIFICATION</scope>
</reference>
<feature type="signal peptide" evidence="4">
    <location>
        <begin position="1"/>
        <end position="18"/>
    </location>
</feature>
<sequence length="221" mass="25058">MTLLALLLLLLTSDLMQAHHRIAERIHVSEEEFLPEEYSVAGSIHDMPEEQEEDNAHEGKGEIKEAVPVGNGCPVTAPWPCQQYFFCLSFAFVCDGEIDCPDGYDENPRLCVAKNRPAVALLEGFITKYRHWLVPKYLGNGEPKFIAYNLAISQNIEDYRKNMQLTEEQFNNLARLLDEVVKGRQMGLLMLGMPLQSWSEVYIVLRPVAKGLLYSSSHNQS</sequence>
<dbReference type="PANTHER" id="PTHR20967:SF0">
    <property type="entry name" value="PROHORMONE-4"/>
    <property type="match status" value="1"/>
</dbReference>
<dbReference type="InterPro" id="IPR053103">
    <property type="entry name" value="IDLSRF-like_peptide"/>
</dbReference>
<keyword evidence="1" id="KW-1015">Disulfide bond</keyword>
<evidence type="ECO:0000256" key="4">
    <source>
        <dbReference type="SAM" id="SignalP"/>
    </source>
</evidence>
<organism evidence="5">
    <name type="scientific">Mesocestoides corti</name>
    <name type="common">Flatworm</name>
    <dbReference type="NCBI Taxonomy" id="53468"/>
    <lineage>
        <taxon>Eukaryota</taxon>
        <taxon>Metazoa</taxon>
        <taxon>Spiralia</taxon>
        <taxon>Lophotrochozoa</taxon>
        <taxon>Platyhelminthes</taxon>
        <taxon>Cestoda</taxon>
        <taxon>Eucestoda</taxon>
        <taxon>Cyclophyllidea</taxon>
        <taxon>Mesocestoididae</taxon>
        <taxon>Mesocestoides</taxon>
    </lineage>
</organism>
<dbReference type="SUPFAM" id="SSF57424">
    <property type="entry name" value="LDL receptor-like module"/>
    <property type="match status" value="1"/>
</dbReference>
<dbReference type="Gene3D" id="2.40.128.620">
    <property type="match status" value="1"/>
</dbReference>